<proteinExistence type="predicted"/>
<accession>A0A835J8X9</accession>
<organism evidence="1 2">
    <name type="scientific">Salix dunnii</name>
    <dbReference type="NCBI Taxonomy" id="1413687"/>
    <lineage>
        <taxon>Eukaryota</taxon>
        <taxon>Viridiplantae</taxon>
        <taxon>Streptophyta</taxon>
        <taxon>Embryophyta</taxon>
        <taxon>Tracheophyta</taxon>
        <taxon>Spermatophyta</taxon>
        <taxon>Magnoliopsida</taxon>
        <taxon>eudicotyledons</taxon>
        <taxon>Gunneridae</taxon>
        <taxon>Pentapetalae</taxon>
        <taxon>rosids</taxon>
        <taxon>fabids</taxon>
        <taxon>Malpighiales</taxon>
        <taxon>Salicaceae</taxon>
        <taxon>Saliceae</taxon>
        <taxon>Salix</taxon>
    </lineage>
</organism>
<dbReference type="Proteomes" id="UP000657918">
    <property type="component" value="Chromosome 16"/>
</dbReference>
<comment type="caution">
    <text evidence="1">The sequence shown here is derived from an EMBL/GenBank/DDBJ whole genome shotgun (WGS) entry which is preliminary data.</text>
</comment>
<sequence>MPNMSSPDHHRDISVNNVHGKSFGSVITLSFGYEECRNSIMDSITLAEPAASPDIQTPGSYKATNVVQQGI</sequence>
<gene>
    <name evidence="1" type="ORF">SADUNF_Sadunf16G0161900</name>
</gene>
<keyword evidence="2" id="KW-1185">Reference proteome</keyword>
<dbReference type="AlphaFoldDB" id="A0A835J8X9"/>
<dbReference type="EMBL" id="JADGMS010000016">
    <property type="protein sequence ID" value="KAF9665805.1"/>
    <property type="molecule type" value="Genomic_DNA"/>
</dbReference>
<evidence type="ECO:0000313" key="2">
    <source>
        <dbReference type="Proteomes" id="UP000657918"/>
    </source>
</evidence>
<name>A0A835J8X9_9ROSI</name>
<protein>
    <submittedName>
        <fullName evidence="1">Uncharacterized protein</fullName>
    </submittedName>
</protein>
<reference evidence="1 2" key="1">
    <citation type="submission" date="2020-10" db="EMBL/GenBank/DDBJ databases">
        <title>Plant Genome Project.</title>
        <authorList>
            <person name="Zhang R.-G."/>
        </authorList>
    </citation>
    <scope>NUCLEOTIDE SEQUENCE [LARGE SCALE GENOMIC DNA]</scope>
    <source>
        <strain evidence="1">FAFU-HL-1</strain>
        <tissue evidence="1">Leaf</tissue>
    </source>
</reference>
<evidence type="ECO:0000313" key="1">
    <source>
        <dbReference type="EMBL" id="KAF9665805.1"/>
    </source>
</evidence>